<reference evidence="2" key="1">
    <citation type="submission" date="2008-04" db="EMBL/GenBank/DDBJ databases">
        <title>Complete sequence of chromosome 1 of Burkholderia ambifaria MC40-6.</title>
        <authorList>
            <person name="Copeland A."/>
            <person name="Lucas S."/>
            <person name="Lapidus A."/>
            <person name="Glavina del Rio T."/>
            <person name="Dalin E."/>
            <person name="Tice H."/>
            <person name="Pitluck S."/>
            <person name="Chain P."/>
            <person name="Malfatti S."/>
            <person name="Shin M."/>
            <person name="Vergez L."/>
            <person name="Lang D."/>
            <person name="Schmutz J."/>
            <person name="Larimer F."/>
            <person name="Land M."/>
            <person name="Hauser L."/>
            <person name="Kyrpides N."/>
            <person name="Lykidis A."/>
            <person name="Ramette A."/>
            <person name="Konstantinidis K."/>
            <person name="Tiedje J."/>
            <person name="Richardson P."/>
        </authorList>
    </citation>
    <scope>NUCLEOTIDE SEQUENCE [LARGE SCALE GENOMIC DNA]</scope>
    <source>
        <strain evidence="2">MC40-6</strain>
    </source>
</reference>
<gene>
    <name evidence="1" type="ordered locus">BamMC406_2069</name>
</gene>
<sequence>MFVIGGATVTRLAGWPDLRRRLAGLFYGFTF</sequence>
<dbReference type="KEGG" id="bac:BamMC406_2069"/>
<evidence type="ECO:0000313" key="1">
    <source>
        <dbReference type="EMBL" id="ACB64550.1"/>
    </source>
</evidence>
<proteinExistence type="predicted"/>
<dbReference type="EMBL" id="CP001025">
    <property type="protein sequence ID" value="ACB64550.1"/>
    <property type="molecule type" value="Genomic_DNA"/>
</dbReference>
<dbReference type="Proteomes" id="UP000001680">
    <property type="component" value="Chromosome 1"/>
</dbReference>
<organism evidence="1 2">
    <name type="scientific">Burkholderia ambifaria (strain MC40-6)</name>
    <dbReference type="NCBI Taxonomy" id="398577"/>
    <lineage>
        <taxon>Bacteria</taxon>
        <taxon>Pseudomonadati</taxon>
        <taxon>Pseudomonadota</taxon>
        <taxon>Betaproteobacteria</taxon>
        <taxon>Burkholderiales</taxon>
        <taxon>Burkholderiaceae</taxon>
        <taxon>Burkholderia</taxon>
        <taxon>Burkholderia cepacia complex</taxon>
    </lineage>
</organism>
<name>B1YT61_BURA4</name>
<accession>B1YT61</accession>
<dbReference type="AlphaFoldDB" id="B1YT61"/>
<protein>
    <submittedName>
        <fullName evidence="1">Uncharacterized protein</fullName>
    </submittedName>
</protein>
<dbReference type="HOGENOM" id="CLU_3395486_0_0_4"/>
<evidence type="ECO:0000313" key="2">
    <source>
        <dbReference type="Proteomes" id="UP000001680"/>
    </source>
</evidence>